<reference evidence="2" key="1">
    <citation type="submission" date="2023-05" db="EMBL/GenBank/DDBJ databases">
        <authorList>
            <person name="Stuckert A."/>
        </authorList>
    </citation>
    <scope>NUCLEOTIDE SEQUENCE</scope>
</reference>
<proteinExistence type="predicted"/>
<accession>A0ABN9AFP8</accession>
<keyword evidence="3" id="KW-1185">Reference proteome</keyword>
<comment type="caution">
    <text evidence="2">The sequence shown here is derived from an EMBL/GenBank/DDBJ whole genome shotgun (WGS) entry which is preliminary data.</text>
</comment>
<evidence type="ECO:0000256" key="1">
    <source>
        <dbReference type="SAM" id="MobiDB-lite"/>
    </source>
</evidence>
<dbReference type="Proteomes" id="UP001162483">
    <property type="component" value="Unassembled WGS sequence"/>
</dbReference>
<sequence>MPGDLRKSIQSELQPHHTQP</sequence>
<dbReference type="EMBL" id="CATNWA010000188">
    <property type="protein sequence ID" value="CAI9534299.1"/>
    <property type="molecule type" value="Genomic_DNA"/>
</dbReference>
<gene>
    <name evidence="2" type="ORF">SPARVUS_LOCUS614118</name>
</gene>
<evidence type="ECO:0000313" key="3">
    <source>
        <dbReference type="Proteomes" id="UP001162483"/>
    </source>
</evidence>
<name>A0ABN9AFP8_9NEOB</name>
<feature type="region of interest" description="Disordered" evidence="1">
    <location>
        <begin position="1"/>
        <end position="20"/>
    </location>
</feature>
<organism evidence="2 3">
    <name type="scientific">Staurois parvus</name>
    <dbReference type="NCBI Taxonomy" id="386267"/>
    <lineage>
        <taxon>Eukaryota</taxon>
        <taxon>Metazoa</taxon>
        <taxon>Chordata</taxon>
        <taxon>Craniata</taxon>
        <taxon>Vertebrata</taxon>
        <taxon>Euteleostomi</taxon>
        <taxon>Amphibia</taxon>
        <taxon>Batrachia</taxon>
        <taxon>Anura</taxon>
        <taxon>Neobatrachia</taxon>
        <taxon>Ranoidea</taxon>
        <taxon>Ranidae</taxon>
        <taxon>Staurois</taxon>
    </lineage>
</organism>
<feature type="compositionally biased region" description="Polar residues" evidence="1">
    <location>
        <begin position="10"/>
        <end position="20"/>
    </location>
</feature>
<protein>
    <submittedName>
        <fullName evidence="2">Uncharacterized protein</fullName>
    </submittedName>
</protein>
<evidence type="ECO:0000313" key="2">
    <source>
        <dbReference type="EMBL" id="CAI9534299.1"/>
    </source>
</evidence>